<proteinExistence type="predicted"/>
<dbReference type="Proteomes" id="UP000278081">
    <property type="component" value="Unassembled WGS sequence"/>
</dbReference>
<reference evidence="1 2" key="1">
    <citation type="submission" date="2018-11" db="EMBL/GenBank/DDBJ databases">
        <title>Rhizobium chutanense sp. nov., isolated from root nodules of Phaseolus vulgaris in China.</title>
        <authorList>
            <person name="Huo Y."/>
        </authorList>
    </citation>
    <scope>NUCLEOTIDE SEQUENCE [LARGE SCALE GENOMIC DNA]</scope>
    <source>
        <strain evidence="1 2">C16</strain>
    </source>
</reference>
<sequence length="175" mass="19127">MGASYHVAIHQADWPTSAAVNECLAGLDYPLRLPATLNTAKMPLGDKDGSLIVEFEEKPIQLEASVTRWSATESFAYALKVEDGQTANPIGKNNFVPLDLNTELRKLGADAPSFAYGDYVMTLTFRSSIDEWKAGFLLMSGLIRCSRGFGFEFDEKSCGGISFADKLAREAAEME</sequence>
<comment type="caution">
    <text evidence="1">The sequence shown here is derived from an EMBL/GenBank/DDBJ whole genome shotgun (WGS) entry which is preliminary data.</text>
</comment>
<gene>
    <name evidence="1" type="ORF">EFR84_25310</name>
</gene>
<dbReference type="EMBL" id="RJTJ01000027">
    <property type="protein sequence ID" value="RUM00189.1"/>
    <property type="molecule type" value="Genomic_DNA"/>
</dbReference>
<evidence type="ECO:0000313" key="1">
    <source>
        <dbReference type="EMBL" id="RUM00189.1"/>
    </source>
</evidence>
<accession>A0A3S0SLN7</accession>
<name>A0A3S0SLN7_9HYPH</name>
<organism evidence="1 2">
    <name type="scientific">Rhizobium chutanense</name>
    <dbReference type="NCBI Taxonomy" id="2035448"/>
    <lineage>
        <taxon>Bacteria</taxon>
        <taxon>Pseudomonadati</taxon>
        <taxon>Pseudomonadota</taxon>
        <taxon>Alphaproteobacteria</taxon>
        <taxon>Hyphomicrobiales</taxon>
        <taxon>Rhizobiaceae</taxon>
        <taxon>Rhizobium/Agrobacterium group</taxon>
        <taxon>Rhizobium</taxon>
    </lineage>
</organism>
<dbReference type="AlphaFoldDB" id="A0A3S0SLN7"/>
<evidence type="ECO:0000313" key="2">
    <source>
        <dbReference type="Proteomes" id="UP000278081"/>
    </source>
</evidence>
<protein>
    <submittedName>
        <fullName evidence="1">Uncharacterized protein</fullName>
    </submittedName>
</protein>
<dbReference type="OrthoDB" id="8454342at2"/>
<dbReference type="RefSeq" id="WP_126911063.1">
    <property type="nucleotide sequence ID" value="NZ_ML133774.1"/>
</dbReference>